<evidence type="ECO:0000313" key="3">
    <source>
        <dbReference type="Proteomes" id="UP000824120"/>
    </source>
</evidence>
<organism evidence="2 3">
    <name type="scientific">Solanum commersonii</name>
    <name type="common">Commerson's wild potato</name>
    <name type="synonym">Commerson's nightshade</name>
    <dbReference type="NCBI Taxonomy" id="4109"/>
    <lineage>
        <taxon>Eukaryota</taxon>
        <taxon>Viridiplantae</taxon>
        <taxon>Streptophyta</taxon>
        <taxon>Embryophyta</taxon>
        <taxon>Tracheophyta</taxon>
        <taxon>Spermatophyta</taxon>
        <taxon>Magnoliopsida</taxon>
        <taxon>eudicotyledons</taxon>
        <taxon>Gunneridae</taxon>
        <taxon>Pentapetalae</taxon>
        <taxon>asterids</taxon>
        <taxon>lamiids</taxon>
        <taxon>Solanales</taxon>
        <taxon>Solanaceae</taxon>
        <taxon>Solanoideae</taxon>
        <taxon>Solaneae</taxon>
        <taxon>Solanum</taxon>
    </lineage>
</organism>
<dbReference type="InterPro" id="IPR044792">
    <property type="entry name" value="TAR1"/>
</dbReference>
<gene>
    <name evidence="2" type="ORF">H5410_014701</name>
</gene>
<proteinExistence type="predicted"/>
<sequence length="151" mass="16618">MFQDGSNGEPTYQCPECADAEACQRHALPTIIKETAFHGSIKSSGFGRPPIIAGPRPESIGELAHHRSTSDRVTSSAPIHFPPDNFKNPLTLFSKSFSSFPRDTCSLFYFGLILLGLLNLLERERSRRLLVSFLIPKVTGAQNSGQVARLM</sequence>
<dbReference type="OrthoDB" id="1686935at2759"/>
<keyword evidence="1" id="KW-1133">Transmembrane helix</keyword>
<evidence type="ECO:0000313" key="2">
    <source>
        <dbReference type="EMBL" id="KAG5614877.1"/>
    </source>
</evidence>
<feature type="transmembrane region" description="Helical" evidence="1">
    <location>
        <begin position="106"/>
        <end position="121"/>
    </location>
</feature>
<accession>A0A9J5ZRL3</accession>
<dbReference type="PANTHER" id="PTHR47188:SF1">
    <property type="entry name" value="PROTEIN TAR1"/>
    <property type="match status" value="1"/>
</dbReference>
<name>A0A9J5ZRL3_SOLCO</name>
<protein>
    <submittedName>
        <fullName evidence="2">Uncharacterized protein</fullName>
    </submittedName>
</protein>
<dbReference type="EMBL" id="JACXVP010000003">
    <property type="protein sequence ID" value="KAG5614877.1"/>
    <property type="molecule type" value="Genomic_DNA"/>
</dbReference>
<keyword evidence="1" id="KW-0472">Membrane</keyword>
<dbReference type="GO" id="GO:0043457">
    <property type="term" value="P:regulation of cellular respiration"/>
    <property type="evidence" value="ECO:0007669"/>
    <property type="project" value="InterPro"/>
</dbReference>
<reference evidence="2 3" key="1">
    <citation type="submission" date="2020-09" db="EMBL/GenBank/DDBJ databases">
        <title>De no assembly of potato wild relative species, Solanum commersonii.</title>
        <authorList>
            <person name="Cho K."/>
        </authorList>
    </citation>
    <scope>NUCLEOTIDE SEQUENCE [LARGE SCALE GENOMIC DNA]</scope>
    <source>
        <strain evidence="2">LZ3.2</strain>
        <tissue evidence="2">Leaf</tissue>
    </source>
</reference>
<keyword evidence="1" id="KW-0812">Transmembrane</keyword>
<dbReference type="AlphaFoldDB" id="A0A9J5ZRL3"/>
<keyword evidence="3" id="KW-1185">Reference proteome</keyword>
<comment type="caution">
    <text evidence="2">The sequence shown here is derived from an EMBL/GenBank/DDBJ whole genome shotgun (WGS) entry which is preliminary data.</text>
</comment>
<dbReference type="PANTHER" id="PTHR47188">
    <property type="entry name" value="PROTEIN TAR1"/>
    <property type="match status" value="1"/>
</dbReference>
<dbReference type="Proteomes" id="UP000824120">
    <property type="component" value="Chromosome 3"/>
</dbReference>
<evidence type="ECO:0000256" key="1">
    <source>
        <dbReference type="SAM" id="Phobius"/>
    </source>
</evidence>